<dbReference type="InterPro" id="IPR013424">
    <property type="entry name" value="Ice-binding_C"/>
</dbReference>
<proteinExistence type="predicted"/>
<dbReference type="AlphaFoldDB" id="K9WNH7"/>
<gene>
    <name evidence="2" type="ORF">Mic7113_6373</name>
</gene>
<feature type="signal peptide" evidence="1">
    <location>
        <begin position="1"/>
        <end position="24"/>
    </location>
</feature>
<feature type="chain" id="PRO_5003938020" evidence="1">
    <location>
        <begin position="25"/>
        <end position="217"/>
    </location>
</feature>
<evidence type="ECO:0000313" key="3">
    <source>
        <dbReference type="Proteomes" id="UP000010471"/>
    </source>
</evidence>
<keyword evidence="1" id="KW-0732">Signal</keyword>
<dbReference type="OrthoDB" id="9883670at2"/>
<dbReference type="Proteomes" id="UP000010471">
    <property type="component" value="Chromosome"/>
</dbReference>
<dbReference type="EMBL" id="CP003630">
    <property type="protein sequence ID" value="AFZ21960.1"/>
    <property type="molecule type" value="Genomic_DNA"/>
</dbReference>
<protein>
    <submittedName>
        <fullName evidence="2">PEP-CTERM putative exosortase interaction domain-containing protein</fullName>
    </submittedName>
</protein>
<dbReference type="KEGG" id="mic:Mic7113_6373"/>
<dbReference type="NCBIfam" id="TIGR02595">
    <property type="entry name" value="PEP_CTERM"/>
    <property type="match status" value="1"/>
</dbReference>
<dbReference type="HOGENOM" id="CLU_1271093_0_0_3"/>
<name>K9WNH7_9CYAN</name>
<dbReference type="eggNOG" id="ENOG5034ABF">
    <property type="taxonomic scope" value="Bacteria"/>
</dbReference>
<accession>K9WNH7</accession>
<sequence length="217" mass="22626">MMRVLPLFASVAMVAFSGSSAVGATLVGSELNLRVEIQRTPTSELLVNSFPASAIVSESAVEFPNAQSLGSVPGFSLVNVAINAGADYLAIDFDNAGIGTFANTFKNSYVFAFSAPVALQITDVLIDPSTTLDLTSDRVTFDGNELSVNVQGLRFNSNSFARLNLSTVAASEPSEPDVSVPDSGAVAVPEPTSVLSLGIVALAGIILKRRTNRKALQ</sequence>
<reference evidence="2 3" key="1">
    <citation type="submission" date="2012-06" db="EMBL/GenBank/DDBJ databases">
        <title>Finished chromosome of genome of Microcoleus sp. PCC 7113.</title>
        <authorList>
            <consortium name="US DOE Joint Genome Institute"/>
            <person name="Gugger M."/>
            <person name="Coursin T."/>
            <person name="Rippka R."/>
            <person name="Tandeau De Marsac N."/>
            <person name="Huntemann M."/>
            <person name="Wei C.-L."/>
            <person name="Han J."/>
            <person name="Detter J.C."/>
            <person name="Han C."/>
            <person name="Tapia R."/>
            <person name="Chen A."/>
            <person name="Kyrpides N."/>
            <person name="Mavromatis K."/>
            <person name="Markowitz V."/>
            <person name="Szeto E."/>
            <person name="Ivanova N."/>
            <person name="Pagani I."/>
            <person name="Pati A."/>
            <person name="Goodwin L."/>
            <person name="Nordberg H.P."/>
            <person name="Cantor M.N."/>
            <person name="Hua S.X."/>
            <person name="Woyke T."/>
            <person name="Kerfeld C.A."/>
        </authorList>
    </citation>
    <scope>NUCLEOTIDE SEQUENCE [LARGE SCALE GENOMIC DNA]</scope>
    <source>
        <strain evidence="2 3">PCC 7113</strain>
    </source>
</reference>
<evidence type="ECO:0000256" key="1">
    <source>
        <dbReference type="SAM" id="SignalP"/>
    </source>
</evidence>
<organism evidence="2 3">
    <name type="scientific">Allocoleopsis franciscana PCC 7113</name>
    <dbReference type="NCBI Taxonomy" id="1173027"/>
    <lineage>
        <taxon>Bacteria</taxon>
        <taxon>Bacillati</taxon>
        <taxon>Cyanobacteriota</taxon>
        <taxon>Cyanophyceae</taxon>
        <taxon>Coleofasciculales</taxon>
        <taxon>Coleofasciculaceae</taxon>
        <taxon>Allocoleopsis</taxon>
        <taxon>Allocoleopsis franciscana</taxon>
    </lineage>
</organism>
<dbReference type="RefSeq" id="WP_015186087.1">
    <property type="nucleotide sequence ID" value="NC_019738.1"/>
</dbReference>
<keyword evidence="3" id="KW-1185">Reference proteome</keyword>
<evidence type="ECO:0000313" key="2">
    <source>
        <dbReference type="EMBL" id="AFZ21960.1"/>
    </source>
</evidence>